<accession>A0A1X0R671</accession>
<name>A0A1X0R671_RHIZD</name>
<organism evidence="2">
    <name type="scientific">Rhizopus microsporus var. microsporus</name>
    <dbReference type="NCBI Taxonomy" id="86635"/>
    <lineage>
        <taxon>Eukaryota</taxon>
        <taxon>Fungi</taxon>
        <taxon>Fungi incertae sedis</taxon>
        <taxon>Mucoromycota</taxon>
        <taxon>Mucoromycotina</taxon>
        <taxon>Mucoromycetes</taxon>
        <taxon>Mucorales</taxon>
        <taxon>Mucorineae</taxon>
        <taxon>Rhizopodaceae</taxon>
        <taxon>Rhizopus</taxon>
    </lineage>
</organism>
<feature type="transmembrane region" description="Helical" evidence="1">
    <location>
        <begin position="29"/>
        <end position="56"/>
    </location>
</feature>
<dbReference type="Proteomes" id="UP000242414">
    <property type="component" value="Unassembled WGS sequence"/>
</dbReference>
<dbReference type="AlphaFoldDB" id="A0A1X0R671"/>
<reference evidence="2" key="1">
    <citation type="journal article" date="2016" name="Proc. Natl. Acad. Sci. U.S.A.">
        <title>Lipid metabolic changes in an early divergent fungus govern the establishment of a mutualistic symbiosis with endobacteria.</title>
        <authorList>
            <person name="Lastovetsky O.A."/>
            <person name="Gaspar M.L."/>
            <person name="Mondo S.J."/>
            <person name="LaButti K.M."/>
            <person name="Sandor L."/>
            <person name="Grigoriev I.V."/>
            <person name="Henry S.A."/>
            <person name="Pawlowska T.E."/>
        </authorList>
    </citation>
    <scope>NUCLEOTIDE SEQUENCE [LARGE SCALE GENOMIC DNA]</scope>
    <source>
        <strain evidence="2">ATCC 52814</strain>
    </source>
</reference>
<evidence type="ECO:0000313" key="2">
    <source>
        <dbReference type="EMBL" id="ORE07507.1"/>
    </source>
</evidence>
<gene>
    <name evidence="2" type="ORF">BCV72DRAFT_108027</name>
</gene>
<protein>
    <submittedName>
        <fullName evidence="2">Uncharacterized protein</fullName>
    </submittedName>
</protein>
<proteinExistence type="predicted"/>
<dbReference type="VEuPathDB" id="FungiDB:BCV72DRAFT_108027"/>
<keyword evidence="1" id="KW-0812">Transmembrane</keyword>
<sequence>MKCKSVNSFVAAHNIIVFHYFSTYINRSYFFSCHLYIIFEMKVLYLSILTVCMLAINGSEGRLCSAVCVRTPEEALCPTTRERINKGTDDMPCWTCCTPQ</sequence>
<evidence type="ECO:0000256" key="1">
    <source>
        <dbReference type="SAM" id="Phobius"/>
    </source>
</evidence>
<keyword evidence="1" id="KW-0472">Membrane</keyword>
<dbReference type="EMBL" id="KV921903">
    <property type="protein sequence ID" value="ORE07507.1"/>
    <property type="molecule type" value="Genomic_DNA"/>
</dbReference>
<keyword evidence="1" id="KW-1133">Transmembrane helix</keyword>